<evidence type="ECO:0000259" key="3">
    <source>
        <dbReference type="Pfam" id="PF00561"/>
    </source>
</evidence>
<evidence type="ECO:0000256" key="1">
    <source>
        <dbReference type="ARBA" id="ARBA00010088"/>
    </source>
</evidence>
<dbReference type="PRINTS" id="PR00793">
    <property type="entry name" value="PROAMNOPTASE"/>
</dbReference>
<reference evidence="4" key="1">
    <citation type="submission" date="2019-10" db="EMBL/GenBank/DDBJ databases">
        <authorList>
            <consortium name="DOE Joint Genome Institute"/>
            <person name="Kuo A."/>
            <person name="Miyauchi S."/>
            <person name="Kiss E."/>
            <person name="Drula E."/>
            <person name="Kohler A."/>
            <person name="Sanchez-Garcia M."/>
            <person name="Andreopoulos B."/>
            <person name="Barry K.W."/>
            <person name="Bonito G."/>
            <person name="Buee M."/>
            <person name="Carver A."/>
            <person name="Chen C."/>
            <person name="Cichocki N."/>
            <person name="Clum A."/>
            <person name="Culley D."/>
            <person name="Crous P.W."/>
            <person name="Fauchery L."/>
            <person name="Girlanda M."/>
            <person name="Hayes R."/>
            <person name="Keri Z."/>
            <person name="LaButti K."/>
            <person name="Lipzen A."/>
            <person name="Lombard V."/>
            <person name="Magnuson J."/>
            <person name="Maillard F."/>
            <person name="Morin E."/>
            <person name="Murat C."/>
            <person name="Nolan M."/>
            <person name="Ohm R."/>
            <person name="Pangilinan J."/>
            <person name="Pereira M."/>
            <person name="Perotto S."/>
            <person name="Peter M."/>
            <person name="Riley R."/>
            <person name="Sitrit Y."/>
            <person name="Stielow B."/>
            <person name="Szollosi G."/>
            <person name="Zifcakova L."/>
            <person name="Stursova M."/>
            <person name="Spatafora J.W."/>
            <person name="Tedersoo L."/>
            <person name="Vaario L.-M."/>
            <person name="Yamada A."/>
            <person name="Yan M."/>
            <person name="Wang P."/>
            <person name="Xu J."/>
            <person name="Bruns T."/>
            <person name="Baldrian P."/>
            <person name="Vilgalys R."/>
            <person name="Henrissat B."/>
            <person name="Grigoriev I.V."/>
            <person name="Hibbett D."/>
            <person name="Nagy L.G."/>
            <person name="Martin F.M."/>
        </authorList>
    </citation>
    <scope>NUCLEOTIDE SEQUENCE</scope>
    <source>
        <strain evidence="4">BED1</strain>
    </source>
</reference>
<dbReference type="PANTHER" id="PTHR43194:SF2">
    <property type="entry name" value="PEROXISOMAL MEMBRANE PROTEIN LPX1"/>
    <property type="match status" value="1"/>
</dbReference>
<dbReference type="SUPFAM" id="SSF53474">
    <property type="entry name" value="alpha/beta-Hydrolases"/>
    <property type="match status" value="1"/>
</dbReference>
<dbReference type="InterPro" id="IPR005945">
    <property type="entry name" value="Pro_imino_pep"/>
</dbReference>
<dbReference type="AlphaFoldDB" id="A0AAD4C9D1"/>
<dbReference type="Pfam" id="PF00561">
    <property type="entry name" value="Abhydrolase_1"/>
    <property type="match status" value="1"/>
</dbReference>
<comment type="similarity">
    <text evidence="1">Belongs to the peptidase S33 family.</text>
</comment>
<dbReference type="GO" id="GO:0008233">
    <property type="term" value="F:peptidase activity"/>
    <property type="evidence" value="ECO:0007669"/>
    <property type="project" value="InterPro"/>
</dbReference>
<comment type="caution">
    <text evidence="4">The sequence shown here is derived from an EMBL/GenBank/DDBJ whole genome shotgun (WGS) entry which is preliminary data.</text>
</comment>
<evidence type="ECO:0000313" key="5">
    <source>
        <dbReference type="Proteomes" id="UP001194468"/>
    </source>
</evidence>
<evidence type="ECO:0000256" key="2">
    <source>
        <dbReference type="ARBA" id="ARBA00022801"/>
    </source>
</evidence>
<evidence type="ECO:0000313" key="4">
    <source>
        <dbReference type="EMBL" id="KAF8452780.1"/>
    </source>
</evidence>
<dbReference type="Gene3D" id="3.40.50.1820">
    <property type="entry name" value="alpha/beta hydrolase"/>
    <property type="match status" value="1"/>
</dbReference>
<dbReference type="InterPro" id="IPR050228">
    <property type="entry name" value="Carboxylesterase_BioH"/>
</dbReference>
<dbReference type="InterPro" id="IPR002410">
    <property type="entry name" value="Peptidase_S33"/>
</dbReference>
<name>A0AAD4C9D1_BOLED</name>
<keyword evidence="5" id="KW-1185">Reference proteome</keyword>
<keyword evidence="2" id="KW-0378">Hydrolase</keyword>
<dbReference type="NCBIfam" id="TIGR01250">
    <property type="entry name" value="pro_imino_pep_2"/>
    <property type="match status" value="1"/>
</dbReference>
<dbReference type="GO" id="GO:0006508">
    <property type="term" value="P:proteolysis"/>
    <property type="evidence" value="ECO:0007669"/>
    <property type="project" value="InterPro"/>
</dbReference>
<feature type="domain" description="AB hydrolase-1" evidence="3">
    <location>
        <begin position="33"/>
        <end position="275"/>
    </location>
</feature>
<dbReference type="PIRSF" id="PIRSF005539">
    <property type="entry name" value="Pept_S33_TRI_F1"/>
    <property type="match status" value="1"/>
</dbReference>
<dbReference type="InterPro" id="IPR029058">
    <property type="entry name" value="AB_hydrolase_fold"/>
</dbReference>
<sequence>MVETTGTVDFKVGDATYQTWYKVVGDLKSGITPLVVLHGGPGMSHHYMISHTALYTTHAIPVVFYDQIGAGAFFWTVGLFMDELDNLLTTLGIETHFDLLGQSWGGMLAADYVSTRHPRGLRRLIIANAPASETLWEESMLQHLSKFPQAFQDLVRKHEREGTTSSKEYQDALQVFYNKHTCQVVPWPEELVMSFKAMEEDPTVYTTMLGTSEFNTTGTLKTWSVIDRLHTITCPTLVVNGTEEGAQDFVIAPFIERIPKVKWVKFAKSHCPFWEDKEYYFNTIEHFLLA</sequence>
<gene>
    <name evidence="4" type="ORF">L210DRAFT_3608605</name>
</gene>
<dbReference type="InterPro" id="IPR000073">
    <property type="entry name" value="AB_hydrolase_1"/>
</dbReference>
<dbReference type="PANTHER" id="PTHR43194">
    <property type="entry name" value="HYDROLASE ALPHA/BETA FOLD FAMILY"/>
    <property type="match status" value="1"/>
</dbReference>
<dbReference type="Proteomes" id="UP001194468">
    <property type="component" value="Unassembled WGS sequence"/>
</dbReference>
<accession>A0AAD4C9D1</accession>
<organism evidence="4 5">
    <name type="scientific">Boletus edulis BED1</name>
    <dbReference type="NCBI Taxonomy" id="1328754"/>
    <lineage>
        <taxon>Eukaryota</taxon>
        <taxon>Fungi</taxon>
        <taxon>Dikarya</taxon>
        <taxon>Basidiomycota</taxon>
        <taxon>Agaricomycotina</taxon>
        <taxon>Agaricomycetes</taxon>
        <taxon>Agaricomycetidae</taxon>
        <taxon>Boletales</taxon>
        <taxon>Boletineae</taxon>
        <taxon>Boletaceae</taxon>
        <taxon>Boletoideae</taxon>
        <taxon>Boletus</taxon>
    </lineage>
</organism>
<proteinExistence type="inferred from homology"/>
<reference evidence="4" key="2">
    <citation type="journal article" date="2020" name="Nat. Commun.">
        <title>Large-scale genome sequencing of mycorrhizal fungi provides insights into the early evolution of symbiotic traits.</title>
        <authorList>
            <person name="Miyauchi S."/>
            <person name="Kiss E."/>
            <person name="Kuo A."/>
            <person name="Drula E."/>
            <person name="Kohler A."/>
            <person name="Sanchez-Garcia M."/>
            <person name="Morin E."/>
            <person name="Andreopoulos B."/>
            <person name="Barry K.W."/>
            <person name="Bonito G."/>
            <person name="Buee M."/>
            <person name="Carver A."/>
            <person name="Chen C."/>
            <person name="Cichocki N."/>
            <person name="Clum A."/>
            <person name="Culley D."/>
            <person name="Crous P.W."/>
            <person name="Fauchery L."/>
            <person name="Girlanda M."/>
            <person name="Hayes R.D."/>
            <person name="Keri Z."/>
            <person name="LaButti K."/>
            <person name="Lipzen A."/>
            <person name="Lombard V."/>
            <person name="Magnuson J."/>
            <person name="Maillard F."/>
            <person name="Murat C."/>
            <person name="Nolan M."/>
            <person name="Ohm R.A."/>
            <person name="Pangilinan J."/>
            <person name="Pereira M.F."/>
            <person name="Perotto S."/>
            <person name="Peter M."/>
            <person name="Pfister S."/>
            <person name="Riley R."/>
            <person name="Sitrit Y."/>
            <person name="Stielow J.B."/>
            <person name="Szollosi G."/>
            <person name="Zifcakova L."/>
            <person name="Stursova M."/>
            <person name="Spatafora J.W."/>
            <person name="Tedersoo L."/>
            <person name="Vaario L.M."/>
            <person name="Yamada A."/>
            <person name="Yan M."/>
            <person name="Wang P."/>
            <person name="Xu J."/>
            <person name="Bruns T."/>
            <person name="Baldrian P."/>
            <person name="Vilgalys R."/>
            <person name="Dunand C."/>
            <person name="Henrissat B."/>
            <person name="Grigoriev I.V."/>
            <person name="Hibbett D."/>
            <person name="Nagy L.G."/>
            <person name="Martin F.M."/>
        </authorList>
    </citation>
    <scope>NUCLEOTIDE SEQUENCE</scope>
    <source>
        <strain evidence="4">BED1</strain>
    </source>
</reference>
<dbReference type="EMBL" id="WHUW01000001">
    <property type="protein sequence ID" value="KAF8452780.1"/>
    <property type="molecule type" value="Genomic_DNA"/>
</dbReference>
<protein>
    <submittedName>
        <fullName evidence="4">Proline-specific peptidase</fullName>
    </submittedName>
</protein>